<dbReference type="EMBL" id="MU250533">
    <property type="protein sequence ID" value="KAG7446963.1"/>
    <property type="molecule type" value="Genomic_DNA"/>
</dbReference>
<dbReference type="AlphaFoldDB" id="A0A9P7VUP7"/>
<keyword evidence="3" id="KW-1185">Reference proteome</keyword>
<evidence type="ECO:0000256" key="1">
    <source>
        <dbReference type="SAM" id="Phobius"/>
    </source>
</evidence>
<sequence>MQLRTRYYQRYLSMYCMVSSVHVDCHALLRVRKLLSFLSVVVGIFGCPVCIWWIKSWYENMDSCAG</sequence>
<evidence type="ECO:0000313" key="3">
    <source>
        <dbReference type="Proteomes" id="UP000812287"/>
    </source>
</evidence>
<evidence type="ECO:0000313" key="2">
    <source>
        <dbReference type="EMBL" id="KAG7446963.1"/>
    </source>
</evidence>
<dbReference type="RefSeq" id="XP_043040463.1">
    <property type="nucleotide sequence ID" value="XM_043186151.1"/>
</dbReference>
<keyword evidence="1" id="KW-0812">Transmembrane</keyword>
<accession>A0A9P7VUP7</accession>
<feature type="transmembrane region" description="Helical" evidence="1">
    <location>
        <begin position="35"/>
        <end position="54"/>
    </location>
</feature>
<keyword evidence="1" id="KW-1133">Transmembrane helix</keyword>
<reference evidence="2" key="1">
    <citation type="submission" date="2020-11" db="EMBL/GenBank/DDBJ databases">
        <title>Adaptations for nitrogen fixation in a non-lichenized fungal sporocarp promotes dispersal by wood-feeding termites.</title>
        <authorList>
            <consortium name="DOE Joint Genome Institute"/>
            <person name="Koch R.A."/>
            <person name="Yoon G."/>
            <person name="Arayal U."/>
            <person name="Lail K."/>
            <person name="Amirebrahimi M."/>
            <person name="Labutti K."/>
            <person name="Lipzen A."/>
            <person name="Riley R."/>
            <person name="Barry K."/>
            <person name="Henrissat B."/>
            <person name="Grigoriev I.V."/>
            <person name="Herr J.R."/>
            <person name="Aime M.C."/>
        </authorList>
    </citation>
    <scope>NUCLEOTIDE SEQUENCE</scope>
    <source>
        <strain evidence="2">MCA 3950</strain>
    </source>
</reference>
<dbReference type="Proteomes" id="UP000812287">
    <property type="component" value="Unassembled WGS sequence"/>
</dbReference>
<gene>
    <name evidence="2" type="ORF">BT62DRAFT_931537</name>
</gene>
<proteinExistence type="predicted"/>
<dbReference type="GeneID" id="66108448"/>
<name>A0A9P7VUP7_9AGAR</name>
<organism evidence="2 3">
    <name type="scientific">Guyanagaster necrorhizus</name>
    <dbReference type="NCBI Taxonomy" id="856835"/>
    <lineage>
        <taxon>Eukaryota</taxon>
        <taxon>Fungi</taxon>
        <taxon>Dikarya</taxon>
        <taxon>Basidiomycota</taxon>
        <taxon>Agaricomycotina</taxon>
        <taxon>Agaricomycetes</taxon>
        <taxon>Agaricomycetidae</taxon>
        <taxon>Agaricales</taxon>
        <taxon>Marasmiineae</taxon>
        <taxon>Physalacriaceae</taxon>
        <taxon>Guyanagaster</taxon>
    </lineage>
</organism>
<comment type="caution">
    <text evidence="2">The sequence shown here is derived from an EMBL/GenBank/DDBJ whole genome shotgun (WGS) entry which is preliminary data.</text>
</comment>
<keyword evidence="1" id="KW-0472">Membrane</keyword>
<protein>
    <submittedName>
        <fullName evidence="2">Uncharacterized protein</fullName>
    </submittedName>
</protein>